<dbReference type="EMBL" id="JAVKPK010000058">
    <property type="protein sequence ID" value="MDR7666621.1"/>
    <property type="molecule type" value="Genomic_DNA"/>
</dbReference>
<comment type="caution">
    <text evidence="1">The sequence shown here is derived from an EMBL/GenBank/DDBJ whole genome shotgun (WGS) entry which is preliminary data.</text>
</comment>
<protein>
    <recommendedName>
        <fullName evidence="3">Homeodomain phBC6A51-type domain-containing protein</fullName>
    </recommendedName>
</protein>
<evidence type="ECO:0000313" key="1">
    <source>
        <dbReference type="EMBL" id="MDR7666621.1"/>
    </source>
</evidence>
<dbReference type="RefSeq" id="WP_310576648.1">
    <property type="nucleotide sequence ID" value="NZ_JAVKPK010000058.1"/>
</dbReference>
<evidence type="ECO:0000313" key="2">
    <source>
        <dbReference type="Proteomes" id="UP001246244"/>
    </source>
</evidence>
<gene>
    <name evidence="1" type="ORF">RG963_12710</name>
</gene>
<keyword evidence="2" id="KW-1185">Reference proteome</keyword>
<accession>A0ABU2D3Q6</accession>
<organism evidence="1 2">
    <name type="scientific">Methanosarcina baikalica</name>
    <dbReference type="NCBI Taxonomy" id="3073890"/>
    <lineage>
        <taxon>Archaea</taxon>
        <taxon>Methanobacteriati</taxon>
        <taxon>Methanobacteriota</taxon>
        <taxon>Stenosarchaea group</taxon>
        <taxon>Methanomicrobia</taxon>
        <taxon>Methanosarcinales</taxon>
        <taxon>Methanosarcinaceae</taxon>
        <taxon>Methanosarcina</taxon>
    </lineage>
</organism>
<sequence>MTKPCRIDDDLIKTCADNIRLGLSYAACAKAIGVTYQTWHNWEKLGADGKAPYAKWYIAIRSAESDLMKECMESVKMSMRLGDVKSAMFILERRFSGDYGKVSQVNMQSQNMNLNIDASPTADEKDKIRMNILARLQPKNHMLEEA</sequence>
<proteinExistence type="predicted"/>
<dbReference type="Proteomes" id="UP001246244">
    <property type="component" value="Unassembled WGS sequence"/>
</dbReference>
<name>A0ABU2D3Q6_9EURY</name>
<reference evidence="2" key="1">
    <citation type="submission" date="2023-07" db="EMBL/GenBank/DDBJ databases">
        <title>Whole-genome sequencing of a new Methanosarcina sp. Z-7115.</title>
        <authorList>
            <person name="Zhilina T.N."/>
            <person name="Merkel A.Y."/>
        </authorList>
    </citation>
    <scope>NUCLEOTIDE SEQUENCE [LARGE SCALE GENOMIC DNA]</scope>
    <source>
        <strain evidence="2">Z-7115</strain>
    </source>
</reference>
<evidence type="ECO:0008006" key="3">
    <source>
        <dbReference type="Google" id="ProtNLM"/>
    </source>
</evidence>